<dbReference type="PANTHER" id="PTHR46124">
    <property type="entry name" value="D-AMINOACYL-TRNA DEACYLASE"/>
    <property type="match status" value="1"/>
</dbReference>
<dbReference type="Gene3D" id="3.20.20.140">
    <property type="entry name" value="Metal-dependent hydrolases"/>
    <property type="match status" value="1"/>
</dbReference>
<dbReference type="InterPro" id="IPR001130">
    <property type="entry name" value="TatD-like"/>
</dbReference>
<dbReference type="GO" id="GO:0004536">
    <property type="term" value="F:DNA nuclease activity"/>
    <property type="evidence" value="ECO:0007669"/>
    <property type="project" value="InterPro"/>
</dbReference>
<dbReference type="PROSITE" id="PS01137">
    <property type="entry name" value="TATD_1"/>
    <property type="match status" value="1"/>
</dbReference>
<dbReference type="EMBL" id="UINC01140152">
    <property type="protein sequence ID" value="SVD27127.1"/>
    <property type="molecule type" value="Genomic_DNA"/>
</dbReference>
<feature type="non-terminal residue" evidence="3">
    <location>
        <position position="242"/>
    </location>
</feature>
<dbReference type="FunFam" id="3.20.20.140:FF:000005">
    <property type="entry name" value="TatD family hydrolase"/>
    <property type="match status" value="1"/>
</dbReference>
<name>A0A382TZK0_9ZZZZ</name>
<accession>A0A382TZK0</accession>
<keyword evidence="2" id="KW-0378">Hydrolase</keyword>
<evidence type="ECO:0000256" key="1">
    <source>
        <dbReference type="ARBA" id="ARBA00022723"/>
    </source>
</evidence>
<dbReference type="InterPro" id="IPR018228">
    <property type="entry name" value="DNase_TatD-rel_CS"/>
</dbReference>
<keyword evidence="1" id="KW-0479">Metal-binding</keyword>
<dbReference type="PANTHER" id="PTHR46124:SF2">
    <property type="entry name" value="D-AMINOACYL-TRNA DEACYLASE"/>
    <property type="match status" value="1"/>
</dbReference>
<dbReference type="NCBIfam" id="TIGR00010">
    <property type="entry name" value="YchF/TatD family DNA exonuclease"/>
    <property type="match status" value="1"/>
</dbReference>
<protein>
    <submittedName>
        <fullName evidence="3">Uncharacterized protein</fullName>
    </submittedName>
</protein>
<dbReference type="GO" id="GO:0016788">
    <property type="term" value="F:hydrolase activity, acting on ester bonds"/>
    <property type="evidence" value="ECO:0007669"/>
    <property type="project" value="InterPro"/>
</dbReference>
<dbReference type="PIRSF" id="PIRSF005902">
    <property type="entry name" value="DNase_TatD"/>
    <property type="match status" value="1"/>
</dbReference>
<dbReference type="GO" id="GO:0046872">
    <property type="term" value="F:metal ion binding"/>
    <property type="evidence" value="ECO:0007669"/>
    <property type="project" value="UniProtKB-KW"/>
</dbReference>
<organism evidence="3">
    <name type="scientific">marine metagenome</name>
    <dbReference type="NCBI Taxonomy" id="408172"/>
    <lineage>
        <taxon>unclassified sequences</taxon>
        <taxon>metagenomes</taxon>
        <taxon>ecological metagenomes</taxon>
    </lineage>
</organism>
<evidence type="ECO:0000313" key="3">
    <source>
        <dbReference type="EMBL" id="SVD27127.1"/>
    </source>
</evidence>
<dbReference type="InterPro" id="IPR015991">
    <property type="entry name" value="TatD/YcfH-like"/>
</dbReference>
<evidence type="ECO:0000256" key="2">
    <source>
        <dbReference type="ARBA" id="ARBA00022801"/>
    </source>
</evidence>
<reference evidence="3" key="1">
    <citation type="submission" date="2018-05" db="EMBL/GenBank/DDBJ databases">
        <authorList>
            <person name="Lanie J.A."/>
            <person name="Ng W.-L."/>
            <person name="Kazmierczak K.M."/>
            <person name="Andrzejewski T.M."/>
            <person name="Davidsen T.M."/>
            <person name="Wayne K.J."/>
            <person name="Tettelin H."/>
            <person name="Glass J.I."/>
            <person name="Rusch D."/>
            <person name="Podicherti R."/>
            <person name="Tsui H.-C.T."/>
            <person name="Winkler M.E."/>
        </authorList>
    </citation>
    <scope>NUCLEOTIDE SEQUENCE</scope>
</reference>
<gene>
    <name evidence="3" type="ORF">METZ01_LOCUS379981</name>
</gene>
<dbReference type="InterPro" id="IPR032466">
    <property type="entry name" value="Metal_Hydrolase"/>
</dbReference>
<proteinExistence type="predicted"/>
<dbReference type="AlphaFoldDB" id="A0A382TZK0"/>
<dbReference type="Pfam" id="PF01026">
    <property type="entry name" value="TatD_DNase"/>
    <property type="match status" value="1"/>
</dbReference>
<dbReference type="CDD" id="cd01310">
    <property type="entry name" value="TatD_DNAse"/>
    <property type="match status" value="1"/>
</dbReference>
<sequence length="242" mass="27555">MIDSHCHLNFNNLSVNIESLILKAKNNNITSILSINTDPNEFDNHYELIKKFNSIFLSYGLHPQQVTKSIMINSTSIIDNSSNDRVIAIGETGLDFFHSVKYKSEQYAVFESHIEASYETDLPLIIHQRNSENEIIDVLSNFQKSKPLNVVFHCFTGSSKLRNFCLENGFYLSLSGIITFKNSEELRSVIKNVPLSSVLIETDSPFLAPTPHRGKINEPSFVKHVAEYLSIFFKVPFEEFIS</sequence>
<dbReference type="SUPFAM" id="SSF51556">
    <property type="entry name" value="Metallo-dependent hydrolases"/>
    <property type="match status" value="1"/>
</dbReference>